<dbReference type="HOGENOM" id="CLU_2140279_0_0_2"/>
<evidence type="ECO:0000313" key="3">
    <source>
        <dbReference type="Proteomes" id="UP000008037"/>
    </source>
</evidence>
<proteinExistence type="predicted"/>
<dbReference type="RefSeq" id="WP_015018142.1">
    <property type="nucleotide sequence ID" value="NC_018719.1"/>
</dbReference>
<name>K0I8J1_NITGG</name>
<keyword evidence="3" id="KW-1185">Reference proteome</keyword>
<dbReference type="Proteomes" id="UP000008037">
    <property type="component" value="Chromosome"/>
</dbReference>
<gene>
    <name evidence="2" type="ordered locus">Ngar_c06530</name>
</gene>
<dbReference type="KEGG" id="nga:Ngar_c06530"/>
<dbReference type="EMBL" id="CP002408">
    <property type="protein sequence ID" value="AFU57596.1"/>
    <property type="molecule type" value="Genomic_DNA"/>
</dbReference>
<dbReference type="InParanoid" id="K0I8J1"/>
<sequence>MKRLNRLSFWDRINKLEEDSGYNLLFRDYIAPYREGKDVDVPPKFQKAFNFATKIDDLYWDADYHGLDCAGQSCSCKDTTHKKRTYPKLWKKAGGTGKARRGMENNGGLQGR</sequence>
<organism evidence="2 3">
    <name type="scientific">Nitrososphaera gargensis (strain Ga9.2)</name>
    <dbReference type="NCBI Taxonomy" id="1237085"/>
    <lineage>
        <taxon>Archaea</taxon>
        <taxon>Nitrososphaerota</taxon>
        <taxon>Nitrososphaeria</taxon>
        <taxon>Nitrososphaerales</taxon>
        <taxon>Nitrososphaeraceae</taxon>
        <taxon>Nitrososphaera</taxon>
    </lineage>
</organism>
<evidence type="ECO:0000313" key="2">
    <source>
        <dbReference type="EMBL" id="AFU57596.1"/>
    </source>
</evidence>
<protein>
    <submittedName>
        <fullName evidence="2">Uncharacterized protein</fullName>
    </submittedName>
</protein>
<dbReference type="GeneID" id="13795048"/>
<feature type="region of interest" description="Disordered" evidence="1">
    <location>
        <begin position="92"/>
        <end position="112"/>
    </location>
</feature>
<dbReference type="AlphaFoldDB" id="K0I8J1"/>
<evidence type="ECO:0000256" key="1">
    <source>
        <dbReference type="SAM" id="MobiDB-lite"/>
    </source>
</evidence>
<dbReference type="BioCyc" id="CNIT1237085:G1324-651-MONOMER"/>
<reference evidence="2 3" key="1">
    <citation type="journal article" date="2012" name="Environ. Microbiol.">
        <title>The genome of the ammonia-oxidizing Candidatus Nitrososphaera gargensis: insights into metabolic versatility and environmental adaptations.</title>
        <authorList>
            <person name="Spang A."/>
            <person name="Poehlein A."/>
            <person name="Offre P."/>
            <person name="Zumbragel S."/>
            <person name="Haider S."/>
            <person name="Rychlik N."/>
            <person name="Nowka B."/>
            <person name="Schmeisser C."/>
            <person name="Lebedeva E.V."/>
            <person name="Rattei T."/>
            <person name="Bohm C."/>
            <person name="Schmid M."/>
            <person name="Galushko A."/>
            <person name="Hatzenpichler R."/>
            <person name="Weinmaier T."/>
            <person name="Daniel R."/>
            <person name="Schleper C."/>
            <person name="Spieck E."/>
            <person name="Streit W."/>
            <person name="Wagner M."/>
        </authorList>
    </citation>
    <scope>NUCLEOTIDE SEQUENCE [LARGE SCALE GENOMIC DNA]</scope>
    <source>
        <strain evidence="3">Ga9.2</strain>
    </source>
</reference>
<accession>K0I8J1</accession>